<protein>
    <submittedName>
        <fullName evidence="2">Uncharacterized protein</fullName>
    </submittedName>
</protein>
<gene>
    <name evidence="2" type="ORF">QR674_04810</name>
</gene>
<reference evidence="2 3" key="1">
    <citation type="submission" date="2023-06" db="EMBL/GenBank/DDBJ databases">
        <title>Genomic Analysis of Acinetobacter Strains Recovered from South Australian Aquatic Samples provides Insights into the Circulation of Antibiotic Resistance determinants in the Environment.</title>
        <authorList>
            <person name="Tobin L."/>
            <person name="Jarocki V.M."/>
            <person name="Kenyon J."/>
            <person name="Drigo B."/>
            <person name="Donner E."/>
            <person name="Djordjevic S.P."/>
            <person name="Hamidian M."/>
        </authorList>
    </citation>
    <scope>NUCLEOTIDE SEQUENCE [LARGE SCALE GENOMIC DNA]</scope>
    <source>
        <strain evidence="2 3">SAAc652</strain>
    </source>
</reference>
<evidence type="ECO:0000313" key="3">
    <source>
        <dbReference type="Proteomes" id="UP001278188"/>
    </source>
</evidence>
<feature type="transmembrane region" description="Helical" evidence="1">
    <location>
        <begin position="301"/>
        <end position="318"/>
    </location>
</feature>
<evidence type="ECO:0000256" key="1">
    <source>
        <dbReference type="SAM" id="Phobius"/>
    </source>
</evidence>
<dbReference type="RefSeq" id="WP_317082256.1">
    <property type="nucleotide sequence ID" value="NZ_JASVDY010000001.1"/>
</dbReference>
<evidence type="ECO:0000313" key="2">
    <source>
        <dbReference type="EMBL" id="MDV2468298.1"/>
    </source>
</evidence>
<organism evidence="2 3">
    <name type="scientific">Acinetobacter chinensis</name>
    <dbReference type="NCBI Taxonomy" id="2004650"/>
    <lineage>
        <taxon>Bacteria</taxon>
        <taxon>Pseudomonadati</taxon>
        <taxon>Pseudomonadota</taxon>
        <taxon>Gammaproteobacteria</taxon>
        <taxon>Moraxellales</taxon>
        <taxon>Moraxellaceae</taxon>
        <taxon>Acinetobacter</taxon>
    </lineage>
</organism>
<keyword evidence="1" id="KW-1133">Transmembrane helix</keyword>
<dbReference type="Proteomes" id="UP001278188">
    <property type="component" value="Unassembled WGS sequence"/>
</dbReference>
<keyword evidence="3" id="KW-1185">Reference proteome</keyword>
<comment type="caution">
    <text evidence="2">The sequence shown here is derived from an EMBL/GenBank/DDBJ whole genome shotgun (WGS) entry which is preliminary data.</text>
</comment>
<name>A0ABU3WD24_9GAMM</name>
<accession>A0ABU3WD24</accession>
<keyword evidence="1" id="KW-0812">Transmembrane</keyword>
<sequence length="414" mass="48198">MNSSITFEGVRIYVNLVKLTKNLEHDARRTLKGFIAKENRQEVGDLLTQLEDYISTSSQTFPVFDDEDGEIIYKLPSFYNISLIDMLRDHPTLRNNLISEPTYFQDIDYIYTPLDISQIDFIENESLKNYIKNVTLFSLIKTQSDHHTTNGLNEETLYFLGNKKFSIINDLSTINPIDLNVILAFKTSYIDSQIHKEAIKHIIKDSLISFYSSYHIISLNQVCKDFDKIYDVIKNNYETYVSEFTFSKVKREVEKFRTENITRINKAFSDIQMQIVTIPASVVIVSANFKTGNDFSLKTNSVILFGALFFAIAVYYICENQKDTLKNINHEVQSHKAELEKNPLFIEDNDILRNYTFLNNRYRKQIKNLSKIKMGVLVSIILTIIIYLSINAEYSCLTINIWLLDKFWCPTPIR</sequence>
<proteinExistence type="predicted"/>
<keyword evidence="1" id="KW-0472">Membrane</keyword>
<feature type="transmembrane region" description="Helical" evidence="1">
    <location>
        <begin position="372"/>
        <end position="390"/>
    </location>
</feature>
<dbReference type="EMBL" id="JASVDY010000001">
    <property type="protein sequence ID" value="MDV2468298.1"/>
    <property type="molecule type" value="Genomic_DNA"/>
</dbReference>